<feature type="compositionally biased region" description="Basic and acidic residues" evidence="10">
    <location>
        <begin position="1178"/>
        <end position="1188"/>
    </location>
</feature>
<comment type="similarity">
    <text evidence="2">Belongs to the NFX1 family.</text>
</comment>
<accession>A0A6A5XR18</accession>
<dbReference type="OrthoDB" id="6512771at2759"/>
<dbReference type="GO" id="GO:0000122">
    <property type="term" value="P:negative regulation of transcription by RNA polymerase II"/>
    <property type="evidence" value="ECO:0007669"/>
    <property type="project" value="TreeGrafter"/>
</dbReference>
<keyword evidence="13" id="KW-1185">Reference proteome</keyword>
<dbReference type="SUPFAM" id="SSF82708">
    <property type="entry name" value="R3H domain"/>
    <property type="match status" value="1"/>
</dbReference>
<feature type="compositionally biased region" description="Polar residues" evidence="10">
    <location>
        <begin position="72"/>
        <end position="92"/>
    </location>
</feature>
<dbReference type="Pfam" id="PF01424">
    <property type="entry name" value="R3H"/>
    <property type="match status" value="1"/>
</dbReference>
<evidence type="ECO:0000256" key="5">
    <source>
        <dbReference type="ARBA" id="ARBA00022771"/>
    </source>
</evidence>
<evidence type="ECO:0000256" key="2">
    <source>
        <dbReference type="ARBA" id="ARBA00007269"/>
    </source>
</evidence>
<dbReference type="PROSITE" id="PS51061">
    <property type="entry name" value="R3H"/>
    <property type="match status" value="1"/>
</dbReference>
<dbReference type="GO" id="GO:0000977">
    <property type="term" value="F:RNA polymerase II transcription regulatory region sequence-specific DNA binding"/>
    <property type="evidence" value="ECO:0007669"/>
    <property type="project" value="TreeGrafter"/>
</dbReference>
<dbReference type="SMART" id="SM00393">
    <property type="entry name" value="R3H"/>
    <property type="match status" value="1"/>
</dbReference>
<dbReference type="CDD" id="cd06008">
    <property type="entry name" value="NF-X1-zinc-finger"/>
    <property type="match status" value="6"/>
</dbReference>
<keyword evidence="7" id="KW-0805">Transcription regulation</keyword>
<dbReference type="Pfam" id="PF01422">
    <property type="entry name" value="zf-NF-X1"/>
    <property type="match status" value="8"/>
</dbReference>
<evidence type="ECO:0000256" key="9">
    <source>
        <dbReference type="ARBA" id="ARBA00023242"/>
    </source>
</evidence>
<proteinExistence type="inferred from homology"/>
<dbReference type="PANTHER" id="PTHR12360">
    <property type="entry name" value="NUCLEAR TRANSCRIPTION FACTOR, X-BOX BINDING 1 NFX1"/>
    <property type="match status" value="1"/>
</dbReference>
<dbReference type="PANTHER" id="PTHR12360:SF12">
    <property type="entry name" value="TRANSCRIPTIONAL REPRESSOR NF-X1"/>
    <property type="match status" value="1"/>
</dbReference>
<dbReference type="SMART" id="SM00438">
    <property type="entry name" value="ZnF_NFX"/>
    <property type="match status" value="9"/>
</dbReference>
<dbReference type="InterPro" id="IPR001374">
    <property type="entry name" value="R3H_dom"/>
</dbReference>
<dbReference type="InterPro" id="IPR034077">
    <property type="entry name" value="R3H_FAP1"/>
</dbReference>
<evidence type="ECO:0000256" key="10">
    <source>
        <dbReference type="SAM" id="MobiDB-lite"/>
    </source>
</evidence>
<dbReference type="Proteomes" id="UP000799778">
    <property type="component" value="Unassembled WGS sequence"/>
</dbReference>
<protein>
    <recommendedName>
        <fullName evidence="11">R3H domain-containing protein</fullName>
    </recommendedName>
</protein>
<organism evidence="12 13">
    <name type="scientific">Aaosphaeria arxii CBS 175.79</name>
    <dbReference type="NCBI Taxonomy" id="1450172"/>
    <lineage>
        <taxon>Eukaryota</taxon>
        <taxon>Fungi</taxon>
        <taxon>Dikarya</taxon>
        <taxon>Ascomycota</taxon>
        <taxon>Pezizomycotina</taxon>
        <taxon>Dothideomycetes</taxon>
        <taxon>Pleosporomycetidae</taxon>
        <taxon>Pleosporales</taxon>
        <taxon>Pleosporales incertae sedis</taxon>
        <taxon>Aaosphaeria</taxon>
    </lineage>
</organism>
<evidence type="ECO:0000256" key="8">
    <source>
        <dbReference type="ARBA" id="ARBA00023163"/>
    </source>
</evidence>
<dbReference type="GeneID" id="54285703"/>
<evidence type="ECO:0000313" key="12">
    <source>
        <dbReference type="EMBL" id="KAF2014744.1"/>
    </source>
</evidence>
<evidence type="ECO:0000256" key="7">
    <source>
        <dbReference type="ARBA" id="ARBA00023015"/>
    </source>
</evidence>
<dbReference type="FunFam" id="3.30.1370.50:FF:000006">
    <property type="entry name" value="NF-X1 finger transcription factor"/>
    <property type="match status" value="1"/>
</dbReference>
<evidence type="ECO:0000256" key="3">
    <source>
        <dbReference type="ARBA" id="ARBA00022723"/>
    </source>
</evidence>
<evidence type="ECO:0000256" key="1">
    <source>
        <dbReference type="ARBA" id="ARBA00004123"/>
    </source>
</evidence>
<dbReference type="Gene3D" id="3.30.1370.50">
    <property type="entry name" value="R3H-like domain"/>
    <property type="match status" value="1"/>
</dbReference>
<evidence type="ECO:0000259" key="11">
    <source>
        <dbReference type="PROSITE" id="PS51061"/>
    </source>
</evidence>
<evidence type="ECO:0000313" key="13">
    <source>
        <dbReference type="Proteomes" id="UP000799778"/>
    </source>
</evidence>
<feature type="compositionally biased region" description="Low complexity" evidence="10">
    <location>
        <begin position="40"/>
        <end position="66"/>
    </location>
</feature>
<dbReference type="GO" id="GO:0000981">
    <property type="term" value="F:DNA-binding transcription factor activity, RNA polymerase II-specific"/>
    <property type="evidence" value="ECO:0007669"/>
    <property type="project" value="TreeGrafter"/>
</dbReference>
<dbReference type="InterPro" id="IPR000967">
    <property type="entry name" value="Znf_NFX1"/>
</dbReference>
<keyword evidence="4" id="KW-0677">Repeat</keyword>
<comment type="subcellular location">
    <subcellularLocation>
        <location evidence="1">Nucleus</location>
    </subcellularLocation>
</comment>
<keyword evidence="6" id="KW-0862">Zinc</keyword>
<dbReference type="EMBL" id="ML978070">
    <property type="protein sequence ID" value="KAF2014744.1"/>
    <property type="molecule type" value="Genomic_DNA"/>
</dbReference>
<keyword evidence="8" id="KW-0804">Transcription</keyword>
<dbReference type="GO" id="GO:0008270">
    <property type="term" value="F:zinc ion binding"/>
    <property type="evidence" value="ECO:0007669"/>
    <property type="project" value="UniProtKB-KW"/>
</dbReference>
<name>A0A6A5XR18_9PLEO</name>
<dbReference type="SUPFAM" id="SSF57850">
    <property type="entry name" value="RING/U-box"/>
    <property type="match status" value="1"/>
</dbReference>
<gene>
    <name evidence="12" type="ORF">BU24DRAFT_423649</name>
</gene>
<dbReference type="AlphaFoldDB" id="A0A6A5XR18"/>
<dbReference type="RefSeq" id="XP_033383083.1">
    <property type="nucleotide sequence ID" value="XM_033528306.1"/>
</dbReference>
<feature type="region of interest" description="Disordered" evidence="10">
    <location>
        <begin position="1132"/>
        <end position="1188"/>
    </location>
</feature>
<feature type="region of interest" description="Disordered" evidence="10">
    <location>
        <begin position="1"/>
        <end position="183"/>
    </location>
</feature>
<dbReference type="CDD" id="cd06006">
    <property type="entry name" value="R3H_unknown_2"/>
    <property type="match status" value="1"/>
</dbReference>
<evidence type="ECO:0000256" key="6">
    <source>
        <dbReference type="ARBA" id="ARBA00022833"/>
    </source>
</evidence>
<reference evidence="12" key="1">
    <citation type="journal article" date="2020" name="Stud. Mycol.">
        <title>101 Dothideomycetes genomes: a test case for predicting lifestyles and emergence of pathogens.</title>
        <authorList>
            <person name="Haridas S."/>
            <person name="Albert R."/>
            <person name="Binder M."/>
            <person name="Bloem J."/>
            <person name="Labutti K."/>
            <person name="Salamov A."/>
            <person name="Andreopoulos B."/>
            <person name="Baker S."/>
            <person name="Barry K."/>
            <person name="Bills G."/>
            <person name="Bluhm B."/>
            <person name="Cannon C."/>
            <person name="Castanera R."/>
            <person name="Culley D."/>
            <person name="Daum C."/>
            <person name="Ezra D."/>
            <person name="Gonzalez J."/>
            <person name="Henrissat B."/>
            <person name="Kuo A."/>
            <person name="Liang C."/>
            <person name="Lipzen A."/>
            <person name="Lutzoni F."/>
            <person name="Magnuson J."/>
            <person name="Mondo S."/>
            <person name="Nolan M."/>
            <person name="Ohm R."/>
            <person name="Pangilinan J."/>
            <person name="Park H.-J."/>
            <person name="Ramirez L."/>
            <person name="Alfaro M."/>
            <person name="Sun H."/>
            <person name="Tritt A."/>
            <person name="Yoshinaga Y."/>
            <person name="Zwiers L.-H."/>
            <person name="Turgeon B."/>
            <person name="Goodwin S."/>
            <person name="Spatafora J."/>
            <person name="Crous P."/>
            <person name="Grigoriev I."/>
        </authorList>
    </citation>
    <scope>NUCLEOTIDE SEQUENCE</scope>
    <source>
        <strain evidence="12">CBS 175.79</strain>
    </source>
</reference>
<keyword evidence="5" id="KW-0863">Zinc-finger</keyword>
<dbReference type="InterPro" id="IPR036867">
    <property type="entry name" value="R3H_dom_sf"/>
</dbReference>
<dbReference type="InterPro" id="IPR034078">
    <property type="entry name" value="NFX1_fam"/>
</dbReference>
<feature type="domain" description="R3H" evidence="11">
    <location>
        <begin position="859"/>
        <end position="922"/>
    </location>
</feature>
<keyword evidence="3" id="KW-0479">Metal-binding</keyword>
<keyword evidence="9" id="KW-0539">Nucleus</keyword>
<evidence type="ECO:0000256" key="4">
    <source>
        <dbReference type="ARBA" id="ARBA00022737"/>
    </source>
</evidence>
<sequence length="1188" mass="130373">MSSTVAEPAPADATRGSQRRRRPRNRGGGQATTTSESAPQQGQTDTAASSSQQQSRRGGRGPRASQGQGGRNNRNQETRTQMQDGTSRNSPADGSAVSARGGRAGRGRGRGGPPASRNMQTGPGGRRFGGQLTDENASQTTEPKDLRADAPAFEPGQASDTIPKGPRSKPPVAHSRVKAPKSTATDIATRTHEDIDNGYYECAVCYQELKRRSRVWSCRTCWTVFHLGCIKEWSGKEGSSVARPQLADGEEPAPRQWRCPGCNLPKDVLPKHFTCWCEKEVEPKPLPGLPPFSCGQTCARSRIVPKRCPHPCPDICHAGPCAPCTQMGPIQFCFCGKKSVTRRCIDTDYENGWSCGEDCGELMPCGIHSCTRPCHEGLCGACEVRVPARCFCGQLSKEILCCDREEEAESSQSHISIDGSITIEHWTGLFQCPDACGRLFDCGKHRCEKPCHPQDSDQSHCPRSPDLVSHCPCGKTLLTMITEKPRLSCEDPIPNCSEPCNKLLPCGHRCQKLCHQGECSSCLQSMSIPCRCGRTQSLTICHQGVEELPQCMRVCRVSLNCGRHECGERCCSGERKASERQAARRKPRSLDAPRRPAENFEAEHICTRSCGRPLKCGNPDHRCQELCHKGACGTCREAIFDEVSCNCGRTVLQPPLPCGTSPPPCRYQCERSKDCGHPQVAHNCHQDEESCPKCPFLTTKHCLCGKSTLKNQPCWLSEVRCGEICGRTLKCGVHKCRKQCHRSGECEEPCRQPCGKELSVCGHPCMAPCHAPAACMEDTPCQQKMLVTCECQRIKQELKCNASKNGTGNLNNVLKCDAECARLERNRKLALALNVDPEAQQNDHIPYSAETLNMYQGNSTWAAAQEKIFRTFASDPAEKRLRFKPMPANQRAFLHSIAEDFGFDHESMDPEPHRHVFIFKTPRFVMAPMKTLAECARVRQVQRVGTAGASTVSTTVPSTRPKPLSGDPFNSYLITKPRFALTVEEVNSAAKAALAKTQFPLELEVHFLPSEDVVLQLPFSARANITDSEMQTRLESIKPVLSQTITSQKIGTLQLARVDSSLNVIRKENDVNASGSGWSEIARKGAPARRAEKSMPVGNRGGFAVLSLSSAKKKKEKAAEVVDDWETAELLEEEKERVNEANSAIASEDEDRGSTNPARNEGFGTEGSIGEGISTRPTEVRWADLDEE</sequence>
<dbReference type="GO" id="GO:0005634">
    <property type="term" value="C:nucleus"/>
    <property type="evidence" value="ECO:0007669"/>
    <property type="project" value="UniProtKB-SubCell"/>
</dbReference>